<gene>
    <name evidence="13" type="ORF">RM574_07320</name>
</gene>
<evidence type="ECO:0000313" key="14">
    <source>
        <dbReference type="Proteomes" id="UP001183607"/>
    </source>
</evidence>
<keyword evidence="4" id="KW-0808">Transferase</keyword>
<evidence type="ECO:0000256" key="10">
    <source>
        <dbReference type="SAM" id="Phobius"/>
    </source>
</evidence>
<keyword evidence="7" id="KW-0067">ATP-binding</keyword>
<dbReference type="CDD" id="cd16917">
    <property type="entry name" value="HATPase_UhpB-NarQ-NarX-like"/>
    <property type="match status" value="1"/>
</dbReference>
<evidence type="ECO:0000313" key="13">
    <source>
        <dbReference type="EMBL" id="MDT0415303.1"/>
    </source>
</evidence>
<feature type="transmembrane region" description="Helical" evidence="10">
    <location>
        <begin position="124"/>
        <end position="144"/>
    </location>
</feature>
<evidence type="ECO:0000259" key="11">
    <source>
        <dbReference type="Pfam" id="PF07730"/>
    </source>
</evidence>
<evidence type="ECO:0000259" key="12">
    <source>
        <dbReference type="Pfam" id="PF13796"/>
    </source>
</evidence>
<evidence type="ECO:0000256" key="7">
    <source>
        <dbReference type="ARBA" id="ARBA00022840"/>
    </source>
</evidence>
<dbReference type="PANTHER" id="PTHR24421:SF10">
    <property type="entry name" value="NITRATE_NITRITE SENSOR PROTEIN NARQ"/>
    <property type="match status" value="1"/>
</dbReference>
<evidence type="ECO:0000256" key="3">
    <source>
        <dbReference type="ARBA" id="ARBA00022553"/>
    </source>
</evidence>
<dbReference type="AlphaFoldDB" id="A0ABD5E3R4"/>
<dbReference type="EC" id="2.7.13.3" evidence="2"/>
<feature type="transmembrane region" description="Helical" evidence="10">
    <location>
        <begin position="96"/>
        <end position="118"/>
    </location>
</feature>
<dbReference type="Pfam" id="PF13796">
    <property type="entry name" value="Sensor"/>
    <property type="match status" value="1"/>
</dbReference>
<feature type="compositionally biased region" description="Basic and acidic residues" evidence="9">
    <location>
        <begin position="42"/>
        <end position="60"/>
    </location>
</feature>
<dbReference type="Proteomes" id="UP001183607">
    <property type="component" value="Unassembled WGS sequence"/>
</dbReference>
<keyword evidence="8" id="KW-0902">Two-component regulatory system</keyword>
<proteinExistence type="predicted"/>
<dbReference type="GO" id="GO:0000160">
    <property type="term" value="P:phosphorelay signal transduction system"/>
    <property type="evidence" value="ECO:0007669"/>
    <property type="project" value="UniProtKB-KW"/>
</dbReference>
<sequence>MTAGTWFDKDGPGGGREPHGSGTHPGGSGTYAPGGAIPGRGADPHDSHGSDSHDRYDRDGWPLVAQPGPREPVPDGRTPLARALTAPVSARFWRELLYLVVSLPLSVVVFSWAMMMFWLGAGLLVTFVGVPVLAVLLASVRGLAHMERGLARGLLRTRVPGARPVRHKRHSPLGWMGALLKSGESWRNLLFAFLHFPWTSFATTLALTVWAGGLSLLTYPVWMWFVPSHVGRDGIQVYGDASRAEYLDAPWEIALTCAAGLVLTLLAPWLVRGLTTVDGMLVRGLLGPSRLASRVDELESDRGVVVDTAAADLRRIERDLHDGAQARLVALAMDLGLAKEKLLEDPETGARLVAEAHGEVKTALQELRDLARGIHPAVLTDRGLDAALSAVAARCTVPVSVEVDLEERPAEAIEGIAYFTVSELLQNISKHSGARVAAVEVWRAEGRLLVQVRDDGTGGASLHGGTGLAGLSDRLDAVDGVLLVDSPPGGPTTITAELPWTARSGRKAAGAGAGSPRSAAS</sequence>
<evidence type="ECO:0000256" key="4">
    <source>
        <dbReference type="ARBA" id="ARBA00022679"/>
    </source>
</evidence>
<feature type="compositionally biased region" description="Basic and acidic residues" evidence="9">
    <location>
        <begin position="7"/>
        <end position="19"/>
    </location>
</feature>
<dbReference type="Gene3D" id="3.30.565.10">
    <property type="entry name" value="Histidine kinase-like ATPase, C-terminal domain"/>
    <property type="match status" value="1"/>
</dbReference>
<keyword evidence="10" id="KW-0472">Membrane</keyword>
<dbReference type="InterPro" id="IPR011712">
    <property type="entry name" value="Sig_transdc_His_kin_sub3_dim/P"/>
</dbReference>
<evidence type="ECO:0000256" key="2">
    <source>
        <dbReference type="ARBA" id="ARBA00012438"/>
    </source>
</evidence>
<evidence type="ECO:0000256" key="6">
    <source>
        <dbReference type="ARBA" id="ARBA00022777"/>
    </source>
</evidence>
<organism evidence="13 14">
    <name type="scientific">Streptomyces evansiae</name>
    <dbReference type="NCBI Taxonomy" id="3075535"/>
    <lineage>
        <taxon>Bacteria</taxon>
        <taxon>Bacillati</taxon>
        <taxon>Actinomycetota</taxon>
        <taxon>Actinomycetes</taxon>
        <taxon>Kitasatosporales</taxon>
        <taxon>Streptomycetaceae</taxon>
        <taxon>Streptomyces</taxon>
    </lineage>
</organism>
<reference evidence="14" key="1">
    <citation type="submission" date="2023-07" db="EMBL/GenBank/DDBJ databases">
        <title>30 novel species of actinomycetes from the DSMZ collection.</title>
        <authorList>
            <person name="Nouioui I."/>
        </authorList>
    </citation>
    <scope>NUCLEOTIDE SEQUENCE [LARGE SCALE GENOMIC DNA]</scope>
    <source>
        <strain evidence="14">DSM 41982</strain>
    </source>
</reference>
<comment type="catalytic activity">
    <reaction evidence="1">
        <text>ATP + protein L-histidine = ADP + protein N-phospho-L-histidine.</text>
        <dbReference type="EC" id="2.7.13.3"/>
    </reaction>
</comment>
<dbReference type="EMBL" id="JAVRER010000008">
    <property type="protein sequence ID" value="MDT0415303.1"/>
    <property type="molecule type" value="Genomic_DNA"/>
</dbReference>
<dbReference type="RefSeq" id="WP_093852977.1">
    <property type="nucleotide sequence ID" value="NZ_JAVRER010000008.1"/>
</dbReference>
<evidence type="ECO:0000256" key="1">
    <source>
        <dbReference type="ARBA" id="ARBA00000085"/>
    </source>
</evidence>
<name>A0ABD5E3R4_9ACTN</name>
<evidence type="ECO:0000256" key="9">
    <source>
        <dbReference type="SAM" id="MobiDB-lite"/>
    </source>
</evidence>
<keyword evidence="5" id="KW-0547">Nucleotide-binding</keyword>
<feature type="domain" description="Putative sensor" evidence="12">
    <location>
        <begin position="98"/>
        <end position="286"/>
    </location>
</feature>
<evidence type="ECO:0000256" key="8">
    <source>
        <dbReference type="ARBA" id="ARBA00023012"/>
    </source>
</evidence>
<evidence type="ECO:0000256" key="5">
    <source>
        <dbReference type="ARBA" id="ARBA00022741"/>
    </source>
</evidence>
<feature type="region of interest" description="Disordered" evidence="9">
    <location>
        <begin position="1"/>
        <end position="78"/>
    </location>
</feature>
<dbReference type="InterPro" id="IPR050482">
    <property type="entry name" value="Sensor_HK_TwoCompSys"/>
</dbReference>
<keyword evidence="10" id="KW-0812">Transmembrane</keyword>
<accession>A0ABD5E3R4</accession>
<protein>
    <recommendedName>
        <fullName evidence="2">histidine kinase</fullName>
        <ecNumber evidence="2">2.7.13.3</ecNumber>
    </recommendedName>
</protein>
<dbReference type="SUPFAM" id="SSF55874">
    <property type="entry name" value="ATPase domain of HSP90 chaperone/DNA topoisomerase II/histidine kinase"/>
    <property type="match status" value="1"/>
</dbReference>
<keyword evidence="6" id="KW-0418">Kinase</keyword>
<dbReference type="PANTHER" id="PTHR24421">
    <property type="entry name" value="NITRATE/NITRITE SENSOR PROTEIN NARX-RELATED"/>
    <property type="match status" value="1"/>
</dbReference>
<feature type="transmembrane region" description="Helical" evidence="10">
    <location>
        <begin position="189"/>
        <end position="213"/>
    </location>
</feature>
<keyword evidence="3" id="KW-0597">Phosphoprotein</keyword>
<dbReference type="InterPro" id="IPR036890">
    <property type="entry name" value="HATPase_C_sf"/>
</dbReference>
<dbReference type="Pfam" id="PF07730">
    <property type="entry name" value="HisKA_3"/>
    <property type="match status" value="1"/>
</dbReference>
<keyword evidence="10" id="KW-1133">Transmembrane helix</keyword>
<dbReference type="InterPro" id="IPR025828">
    <property type="entry name" value="Put_sensor_dom"/>
</dbReference>
<dbReference type="Gene3D" id="1.20.5.1930">
    <property type="match status" value="1"/>
</dbReference>
<comment type="caution">
    <text evidence="13">The sequence shown here is derived from an EMBL/GenBank/DDBJ whole genome shotgun (WGS) entry which is preliminary data.</text>
</comment>
<feature type="transmembrane region" description="Helical" evidence="10">
    <location>
        <begin position="253"/>
        <end position="271"/>
    </location>
</feature>
<dbReference type="GO" id="GO:0004673">
    <property type="term" value="F:protein histidine kinase activity"/>
    <property type="evidence" value="ECO:0007669"/>
    <property type="project" value="UniProtKB-EC"/>
</dbReference>
<feature type="domain" description="Signal transduction histidine kinase subgroup 3 dimerisation and phosphoacceptor" evidence="11">
    <location>
        <begin position="314"/>
        <end position="379"/>
    </location>
</feature>
<dbReference type="GO" id="GO:0005524">
    <property type="term" value="F:ATP binding"/>
    <property type="evidence" value="ECO:0007669"/>
    <property type="project" value="UniProtKB-KW"/>
</dbReference>